<accession>A0A0N5A9N6</accession>
<evidence type="ECO:0000313" key="1">
    <source>
        <dbReference type="Proteomes" id="UP000046393"/>
    </source>
</evidence>
<reference evidence="2" key="1">
    <citation type="submission" date="2017-02" db="UniProtKB">
        <authorList>
            <consortium name="WormBaseParasite"/>
        </authorList>
    </citation>
    <scope>IDENTIFICATION</scope>
</reference>
<evidence type="ECO:0000313" key="2">
    <source>
        <dbReference type="WBParaSite" id="SMUV_0000081901-mRNA-1"/>
    </source>
</evidence>
<keyword evidence="1" id="KW-1185">Reference proteome</keyword>
<dbReference type="WBParaSite" id="SMUV_0000081901-mRNA-1">
    <property type="protein sequence ID" value="SMUV_0000081901-mRNA-1"/>
    <property type="gene ID" value="SMUV_0000081901"/>
</dbReference>
<protein>
    <submittedName>
        <fullName evidence="2">Reverse transcriptase domain-containing protein</fullName>
    </submittedName>
</protein>
<proteinExistence type="predicted"/>
<organism evidence="1 2">
    <name type="scientific">Syphacia muris</name>
    <dbReference type="NCBI Taxonomy" id="451379"/>
    <lineage>
        <taxon>Eukaryota</taxon>
        <taxon>Metazoa</taxon>
        <taxon>Ecdysozoa</taxon>
        <taxon>Nematoda</taxon>
        <taxon>Chromadorea</taxon>
        <taxon>Rhabditida</taxon>
        <taxon>Spirurina</taxon>
        <taxon>Oxyuridomorpha</taxon>
        <taxon>Oxyuroidea</taxon>
        <taxon>Oxyuridae</taxon>
        <taxon>Syphacia</taxon>
    </lineage>
</organism>
<dbReference type="InterPro" id="IPR005312">
    <property type="entry name" value="DUF1759"/>
</dbReference>
<dbReference type="Pfam" id="PF03564">
    <property type="entry name" value="DUF1759"/>
    <property type="match status" value="1"/>
</dbReference>
<name>A0A0N5A9N6_9BILA</name>
<dbReference type="AlphaFoldDB" id="A0A0N5A9N6"/>
<sequence length="281" mass="31986">MEEARLNVINLQNVIDSAERLLNNPSRASDTDESKISRLESNVIAGDSKRVKLTDISLMPFQGHATKQPAFWSRLQCTVNTQPIPDADKLVYLLHSLKDDVLTLEEDYEGENYPVVLEILGKQYGEVEKIKASLLKKLREVLFATDLRTSIVALKALENILQRLEAIDVTIEVDSIEEIINKKLPTTVLLEIYRAKRKVQDFERYPPRRISNIMIYRYTRVGFGISSSPFLLAAVMRYHLENNDSELAPIILENFYADNVITGIPENVSLATFYHKGYNGV</sequence>
<dbReference type="Proteomes" id="UP000046393">
    <property type="component" value="Unplaced"/>
</dbReference>